<accession>A0ACD3BCX1</accession>
<keyword evidence="2" id="KW-1185">Reference proteome</keyword>
<sequence length="125" mass="13685">MNLARHSITSTDPVHILDARFDPDCQIFTATTPAGFAVYRTWPLELIRKRELTGGTLAAVVPLDTSNILFLLGGGRSPRYSPNKVIVWDDSVGKEVAALEFKVDVKGLACRHSIGNGKPLIIREV</sequence>
<reference evidence="1 2" key="1">
    <citation type="journal article" date="2019" name="Nat. Ecol. Evol.">
        <title>Megaphylogeny resolves global patterns of mushroom evolution.</title>
        <authorList>
            <person name="Varga T."/>
            <person name="Krizsan K."/>
            <person name="Foldi C."/>
            <person name="Dima B."/>
            <person name="Sanchez-Garcia M."/>
            <person name="Sanchez-Ramirez S."/>
            <person name="Szollosi G.J."/>
            <person name="Szarkandi J.G."/>
            <person name="Papp V."/>
            <person name="Albert L."/>
            <person name="Andreopoulos W."/>
            <person name="Angelini C."/>
            <person name="Antonin V."/>
            <person name="Barry K.W."/>
            <person name="Bougher N.L."/>
            <person name="Buchanan P."/>
            <person name="Buyck B."/>
            <person name="Bense V."/>
            <person name="Catcheside P."/>
            <person name="Chovatia M."/>
            <person name="Cooper J."/>
            <person name="Damon W."/>
            <person name="Desjardin D."/>
            <person name="Finy P."/>
            <person name="Geml J."/>
            <person name="Haridas S."/>
            <person name="Hughes K."/>
            <person name="Justo A."/>
            <person name="Karasinski D."/>
            <person name="Kautmanova I."/>
            <person name="Kiss B."/>
            <person name="Kocsube S."/>
            <person name="Kotiranta H."/>
            <person name="LaButti K.M."/>
            <person name="Lechner B.E."/>
            <person name="Liimatainen K."/>
            <person name="Lipzen A."/>
            <person name="Lukacs Z."/>
            <person name="Mihaltcheva S."/>
            <person name="Morgado L.N."/>
            <person name="Niskanen T."/>
            <person name="Noordeloos M.E."/>
            <person name="Ohm R.A."/>
            <person name="Ortiz-Santana B."/>
            <person name="Ovrebo C."/>
            <person name="Racz N."/>
            <person name="Riley R."/>
            <person name="Savchenko A."/>
            <person name="Shiryaev A."/>
            <person name="Soop K."/>
            <person name="Spirin V."/>
            <person name="Szebenyi C."/>
            <person name="Tomsovsky M."/>
            <person name="Tulloss R.E."/>
            <person name="Uehling J."/>
            <person name="Grigoriev I.V."/>
            <person name="Vagvolgyi C."/>
            <person name="Papp T."/>
            <person name="Martin F.M."/>
            <person name="Miettinen O."/>
            <person name="Hibbett D.S."/>
            <person name="Nagy L.G."/>
        </authorList>
    </citation>
    <scope>NUCLEOTIDE SEQUENCE [LARGE SCALE GENOMIC DNA]</scope>
    <source>
        <strain evidence="1 2">NL-1719</strain>
    </source>
</reference>
<dbReference type="EMBL" id="ML208261">
    <property type="protein sequence ID" value="TFK76015.1"/>
    <property type="molecule type" value="Genomic_DNA"/>
</dbReference>
<name>A0ACD3BCX1_9AGAR</name>
<dbReference type="Proteomes" id="UP000308600">
    <property type="component" value="Unassembled WGS sequence"/>
</dbReference>
<protein>
    <submittedName>
        <fullName evidence="1">Uncharacterized protein</fullName>
    </submittedName>
</protein>
<evidence type="ECO:0000313" key="1">
    <source>
        <dbReference type="EMBL" id="TFK76015.1"/>
    </source>
</evidence>
<gene>
    <name evidence="1" type="ORF">BDN72DRAFT_361640</name>
</gene>
<organism evidence="1 2">
    <name type="scientific">Pluteus cervinus</name>
    <dbReference type="NCBI Taxonomy" id="181527"/>
    <lineage>
        <taxon>Eukaryota</taxon>
        <taxon>Fungi</taxon>
        <taxon>Dikarya</taxon>
        <taxon>Basidiomycota</taxon>
        <taxon>Agaricomycotina</taxon>
        <taxon>Agaricomycetes</taxon>
        <taxon>Agaricomycetidae</taxon>
        <taxon>Agaricales</taxon>
        <taxon>Pluteineae</taxon>
        <taxon>Pluteaceae</taxon>
        <taxon>Pluteus</taxon>
    </lineage>
</organism>
<evidence type="ECO:0000313" key="2">
    <source>
        <dbReference type="Proteomes" id="UP000308600"/>
    </source>
</evidence>
<proteinExistence type="predicted"/>